<organism evidence="1">
    <name type="scientific">Arundo donax</name>
    <name type="common">Giant reed</name>
    <name type="synonym">Donax arundinaceus</name>
    <dbReference type="NCBI Taxonomy" id="35708"/>
    <lineage>
        <taxon>Eukaryota</taxon>
        <taxon>Viridiplantae</taxon>
        <taxon>Streptophyta</taxon>
        <taxon>Embryophyta</taxon>
        <taxon>Tracheophyta</taxon>
        <taxon>Spermatophyta</taxon>
        <taxon>Magnoliopsida</taxon>
        <taxon>Liliopsida</taxon>
        <taxon>Poales</taxon>
        <taxon>Poaceae</taxon>
        <taxon>PACMAD clade</taxon>
        <taxon>Arundinoideae</taxon>
        <taxon>Arundineae</taxon>
        <taxon>Arundo</taxon>
    </lineage>
</organism>
<accession>A0A0A9GLC6</accession>
<sequence>MTLRDKFKDALLQFLSSWTWMTQRDKFEDRQCILLFLVLPNFSATKWDC</sequence>
<dbReference type="AlphaFoldDB" id="A0A0A9GLC6"/>
<proteinExistence type="predicted"/>
<dbReference type="EMBL" id="GBRH01174540">
    <property type="protein sequence ID" value="JAE23356.1"/>
    <property type="molecule type" value="Transcribed_RNA"/>
</dbReference>
<reference evidence="1" key="2">
    <citation type="journal article" date="2015" name="Data Brief">
        <title>Shoot transcriptome of the giant reed, Arundo donax.</title>
        <authorList>
            <person name="Barrero R.A."/>
            <person name="Guerrero F.D."/>
            <person name="Moolhuijzen P."/>
            <person name="Goolsby J.A."/>
            <person name="Tidwell J."/>
            <person name="Bellgard S.E."/>
            <person name="Bellgard M.I."/>
        </authorList>
    </citation>
    <scope>NUCLEOTIDE SEQUENCE</scope>
    <source>
        <tissue evidence="1">Shoot tissue taken approximately 20 cm above the soil surface</tissue>
    </source>
</reference>
<protein>
    <submittedName>
        <fullName evidence="1">Uncharacterized protein</fullName>
    </submittedName>
</protein>
<reference evidence="1" key="1">
    <citation type="submission" date="2014-09" db="EMBL/GenBank/DDBJ databases">
        <authorList>
            <person name="Magalhaes I.L.F."/>
            <person name="Oliveira U."/>
            <person name="Santos F.R."/>
            <person name="Vidigal T.H.D.A."/>
            <person name="Brescovit A.D."/>
            <person name="Santos A.J."/>
        </authorList>
    </citation>
    <scope>NUCLEOTIDE SEQUENCE</scope>
    <source>
        <tissue evidence="1">Shoot tissue taken approximately 20 cm above the soil surface</tissue>
    </source>
</reference>
<name>A0A0A9GLC6_ARUDO</name>
<evidence type="ECO:0000313" key="1">
    <source>
        <dbReference type="EMBL" id="JAE23356.1"/>
    </source>
</evidence>